<reference evidence="2 3" key="1">
    <citation type="submission" date="2018-08" db="EMBL/GenBank/DDBJ databases">
        <title>The multiple taxonomic identification of Sphingomonas gilva.</title>
        <authorList>
            <person name="Zhu D."/>
            <person name="Zheng S."/>
        </authorList>
    </citation>
    <scope>NUCLEOTIDE SEQUENCE [LARGE SCALE GENOMIC DNA]</scope>
    <source>
        <strain evidence="2 3">ZDH117</strain>
    </source>
</reference>
<evidence type="ECO:0000313" key="2">
    <source>
        <dbReference type="EMBL" id="RHW18955.1"/>
    </source>
</evidence>
<name>A0A396S6B8_9SPHN</name>
<dbReference type="OrthoDB" id="9790303at2"/>
<proteinExistence type="predicted"/>
<accession>A0A396S6B8</accession>
<dbReference type="Pfam" id="PF01052">
    <property type="entry name" value="FliMN_C"/>
    <property type="match status" value="1"/>
</dbReference>
<dbReference type="InterPro" id="IPR001543">
    <property type="entry name" value="FliN-like_C"/>
</dbReference>
<protein>
    <recommendedName>
        <fullName evidence="1">Flagellar motor switch protein FliN-like C-terminal domain-containing protein</fullName>
    </recommendedName>
</protein>
<organism evidence="2 3">
    <name type="scientific">Sphingomonas gilva</name>
    <dbReference type="NCBI Taxonomy" id="2305907"/>
    <lineage>
        <taxon>Bacteria</taxon>
        <taxon>Pseudomonadati</taxon>
        <taxon>Pseudomonadota</taxon>
        <taxon>Alphaproteobacteria</taxon>
        <taxon>Sphingomonadales</taxon>
        <taxon>Sphingomonadaceae</taxon>
        <taxon>Sphingomonas</taxon>
    </lineage>
</organism>
<feature type="domain" description="Flagellar motor switch protein FliN-like C-terminal" evidence="1">
    <location>
        <begin position="158"/>
        <end position="229"/>
    </location>
</feature>
<dbReference type="InterPro" id="IPR036429">
    <property type="entry name" value="SpoA-like_sf"/>
</dbReference>
<comment type="caution">
    <text evidence="2">The sequence shown here is derived from an EMBL/GenBank/DDBJ whole genome shotgun (WGS) entry which is preliminary data.</text>
</comment>
<evidence type="ECO:0000259" key="1">
    <source>
        <dbReference type="Pfam" id="PF01052"/>
    </source>
</evidence>
<dbReference type="AlphaFoldDB" id="A0A396S6B8"/>
<sequence>MVRDWSRTWFAGESFAVTRPLAPRPKVRLRQALCWQSVDEGIALNWADHLPHSVAARMLGWESLPATLGENDLAVLDRLADACLDDLKRRCRRLANLPEDGAWSNAPVDGPDRYEMEIGIAGGGMPIAIVMTAECFARVARHHLDAPPRKALRDGRSALSTLSVGVSAHVGSCRVSLADLEQLAAGDVLILDRGAKDPLPLAVDRARLPSGRCVVVPRDGGLDLKITEALMG</sequence>
<dbReference type="SUPFAM" id="SSF101801">
    <property type="entry name" value="Surface presentation of antigens (SPOA)"/>
    <property type="match status" value="1"/>
</dbReference>
<gene>
    <name evidence="2" type="ORF">D1610_02120</name>
</gene>
<dbReference type="Proteomes" id="UP000266693">
    <property type="component" value="Unassembled WGS sequence"/>
</dbReference>
<keyword evidence="3" id="KW-1185">Reference proteome</keyword>
<dbReference type="Gene3D" id="2.30.330.10">
    <property type="entry name" value="SpoA-like"/>
    <property type="match status" value="1"/>
</dbReference>
<dbReference type="EMBL" id="QWLV01000001">
    <property type="protein sequence ID" value="RHW18955.1"/>
    <property type="molecule type" value="Genomic_DNA"/>
</dbReference>
<evidence type="ECO:0000313" key="3">
    <source>
        <dbReference type="Proteomes" id="UP000266693"/>
    </source>
</evidence>